<evidence type="ECO:0000256" key="1">
    <source>
        <dbReference type="SAM" id="MobiDB-lite"/>
    </source>
</evidence>
<proteinExistence type="predicted"/>
<dbReference type="AlphaFoldDB" id="A0A9Q3PA42"/>
<feature type="region of interest" description="Disordered" evidence="1">
    <location>
        <begin position="1"/>
        <end position="44"/>
    </location>
</feature>
<dbReference type="EMBL" id="AVOT02061260">
    <property type="protein sequence ID" value="MBW0554538.1"/>
    <property type="molecule type" value="Genomic_DNA"/>
</dbReference>
<evidence type="ECO:0000313" key="2">
    <source>
        <dbReference type="EMBL" id="MBW0554538.1"/>
    </source>
</evidence>
<sequence length="124" mass="13821">MAPKRRGRSHFIQSNRSGKGSSSHKSKRQECQLREEAQMEDAKDSTCTFQTIIDSPESEITAIPVVRYEQLPTSRSRNIPVSVQELAYGSKAAGVGTSSQLFDGEMNSYLQVNKLLGPKRNNNF</sequence>
<protein>
    <submittedName>
        <fullName evidence="2">Uncharacterized protein</fullName>
    </submittedName>
</protein>
<organism evidence="2 3">
    <name type="scientific">Austropuccinia psidii MF-1</name>
    <dbReference type="NCBI Taxonomy" id="1389203"/>
    <lineage>
        <taxon>Eukaryota</taxon>
        <taxon>Fungi</taxon>
        <taxon>Dikarya</taxon>
        <taxon>Basidiomycota</taxon>
        <taxon>Pucciniomycotina</taxon>
        <taxon>Pucciniomycetes</taxon>
        <taxon>Pucciniales</taxon>
        <taxon>Sphaerophragmiaceae</taxon>
        <taxon>Austropuccinia</taxon>
    </lineage>
</organism>
<accession>A0A9Q3PA42</accession>
<dbReference type="Proteomes" id="UP000765509">
    <property type="component" value="Unassembled WGS sequence"/>
</dbReference>
<reference evidence="2" key="1">
    <citation type="submission" date="2021-03" db="EMBL/GenBank/DDBJ databases">
        <title>Draft genome sequence of rust myrtle Austropuccinia psidii MF-1, a brazilian biotype.</title>
        <authorList>
            <person name="Quecine M.C."/>
            <person name="Pachon D.M.R."/>
            <person name="Bonatelli M.L."/>
            <person name="Correr F.H."/>
            <person name="Franceschini L.M."/>
            <person name="Leite T.F."/>
            <person name="Margarido G.R.A."/>
            <person name="Almeida C.A."/>
            <person name="Ferrarezi J.A."/>
            <person name="Labate C.A."/>
        </authorList>
    </citation>
    <scope>NUCLEOTIDE SEQUENCE</scope>
    <source>
        <strain evidence="2">MF-1</strain>
    </source>
</reference>
<keyword evidence="3" id="KW-1185">Reference proteome</keyword>
<evidence type="ECO:0000313" key="3">
    <source>
        <dbReference type="Proteomes" id="UP000765509"/>
    </source>
</evidence>
<feature type="compositionally biased region" description="Basic and acidic residues" evidence="1">
    <location>
        <begin position="28"/>
        <end position="44"/>
    </location>
</feature>
<name>A0A9Q3PA42_9BASI</name>
<comment type="caution">
    <text evidence="2">The sequence shown here is derived from an EMBL/GenBank/DDBJ whole genome shotgun (WGS) entry which is preliminary data.</text>
</comment>
<gene>
    <name evidence="2" type="ORF">O181_094253</name>
</gene>